<feature type="compositionally biased region" description="Basic and acidic residues" evidence="2">
    <location>
        <begin position="17"/>
        <end position="35"/>
    </location>
</feature>
<protein>
    <submittedName>
        <fullName evidence="4">DUF926-domain-containing protein</fullName>
    </submittedName>
</protein>
<accession>A0A316VHS5</accession>
<dbReference type="Proteomes" id="UP000245771">
    <property type="component" value="Unassembled WGS sequence"/>
</dbReference>
<dbReference type="InParanoid" id="A0A316VHS5"/>
<dbReference type="RefSeq" id="XP_025357444.1">
    <property type="nucleotide sequence ID" value="XM_025498159.1"/>
</dbReference>
<dbReference type="GO" id="GO:0010468">
    <property type="term" value="P:regulation of gene expression"/>
    <property type="evidence" value="ECO:0007669"/>
    <property type="project" value="TreeGrafter"/>
</dbReference>
<feature type="compositionally biased region" description="Basic and acidic residues" evidence="2">
    <location>
        <begin position="266"/>
        <end position="284"/>
    </location>
</feature>
<evidence type="ECO:0000313" key="4">
    <source>
        <dbReference type="EMBL" id="PWN37142.1"/>
    </source>
</evidence>
<evidence type="ECO:0000256" key="1">
    <source>
        <dbReference type="ARBA" id="ARBA00009313"/>
    </source>
</evidence>
<gene>
    <name evidence="4" type="ORF">FA14DRAFT_159323</name>
</gene>
<dbReference type="OrthoDB" id="273141at2759"/>
<dbReference type="STRING" id="1280837.A0A316VHS5"/>
<dbReference type="PANTHER" id="PTHR13087">
    <property type="entry name" value="NF-KAPPA B ACTIVATING PROTEIN"/>
    <property type="match status" value="1"/>
</dbReference>
<proteinExistence type="inferred from homology"/>
<dbReference type="GO" id="GO:0005634">
    <property type="term" value="C:nucleus"/>
    <property type="evidence" value="ECO:0007669"/>
    <property type="project" value="TreeGrafter"/>
</dbReference>
<evidence type="ECO:0000256" key="2">
    <source>
        <dbReference type="SAM" id="MobiDB-lite"/>
    </source>
</evidence>
<reference evidence="4 5" key="1">
    <citation type="journal article" date="2018" name="Mol. Biol. Evol.">
        <title>Broad Genomic Sampling Reveals a Smut Pathogenic Ancestry of the Fungal Clade Ustilaginomycotina.</title>
        <authorList>
            <person name="Kijpornyongpan T."/>
            <person name="Mondo S.J."/>
            <person name="Barry K."/>
            <person name="Sandor L."/>
            <person name="Lee J."/>
            <person name="Lipzen A."/>
            <person name="Pangilinan J."/>
            <person name="LaButti K."/>
            <person name="Hainaut M."/>
            <person name="Henrissat B."/>
            <person name="Grigoriev I.V."/>
            <person name="Spatafora J.W."/>
            <person name="Aime M.C."/>
        </authorList>
    </citation>
    <scope>NUCLEOTIDE SEQUENCE [LARGE SCALE GENOMIC DNA]</scope>
    <source>
        <strain evidence="4 5">MCA 3882</strain>
    </source>
</reference>
<feature type="compositionally biased region" description="Basic and acidic residues" evidence="2">
    <location>
        <begin position="46"/>
        <end position="56"/>
    </location>
</feature>
<name>A0A316VHS5_9BASI</name>
<feature type="compositionally biased region" description="Polar residues" evidence="2">
    <location>
        <begin position="57"/>
        <end position="71"/>
    </location>
</feature>
<dbReference type="InterPro" id="IPR040466">
    <property type="entry name" value="NKAP"/>
</dbReference>
<sequence length="435" mass="50391">MASVHPSRSGLVPQSDSSDRANDDREKDLRQRLYESRGNQAGGSRQTDRQGDRNDQGRASPSYQPFDSNFNNDEEYRSHGNRQRYYEDRRYDNSNDRNGAPPPGAWGRRERGQYQDRAMTGDSFLQSRQEQRKASTVSIWPPSPTSPYREKEEEDEKSRKKSSSRHKESSHKHSKRRSHHSSRHRDDYSDSEEEREGRRRHKRKESERDRSSRHRSSSPSGRRKYDDNSEDEYERQRRRRKEKERRRERDYSDEDRHRSRHHRSESRRTEKEPAPEAHVSEKGKNPASSDANTAKSTAEPDAVQSSSRKIGPQLPQAAEADNPSIETLNARAYGGALLPGEGSAMANFVQEGKRIPRRGEIGLSSDQIEAYEKAGFVMSGSRHNRMNAVRMRKENQVYTAEEQRSMLKLIAEEKQKKEAALVEQFKEMVDSIGDD</sequence>
<feature type="domain" description="NF-kappa-B-activating protein C-terminal" evidence="3">
    <location>
        <begin position="331"/>
        <end position="430"/>
    </location>
</feature>
<dbReference type="PANTHER" id="PTHR13087:SF0">
    <property type="entry name" value="NFKB ACTIVATING PROTEIN LIKE"/>
    <property type="match status" value="1"/>
</dbReference>
<dbReference type="GO" id="GO:0003682">
    <property type="term" value="F:chromatin binding"/>
    <property type="evidence" value="ECO:0007669"/>
    <property type="project" value="InterPro"/>
</dbReference>
<feature type="compositionally biased region" description="Basic and acidic residues" evidence="2">
    <location>
        <begin position="245"/>
        <end position="257"/>
    </location>
</feature>
<dbReference type="Pfam" id="PF06047">
    <property type="entry name" value="Nkap_C"/>
    <property type="match status" value="1"/>
</dbReference>
<comment type="similarity">
    <text evidence="1">Belongs to the NKAP family.</text>
</comment>
<feature type="compositionally biased region" description="Basic residues" evidence="2">
    <location>
        <begin position="159"/>
        <end position="183"/>
    </location>
</feature>
<feature type="compositionally biased region" description="Polar residues" evidence="2">
    <location>
        <begin position="286"/>
        <end position="296"/>
    </location>
</feature>
<dbReference type="GeneID" id="37019940"/>
<feature type="region of interest" description="Disordered" evidence="2">
    <location>
        <begin position="1"/>
        <end position="326"/>
    </location>
</feature>
<dbReference type="EMBL" id="KZ819602">
    <property type="protein sequence ID" value="PWN37142.1"/>
    <property type="molecule type" value="Genomic_DNA"/>
</dbReference>
<evidence type="ECO:0000259" key="3">
    <source>
        <dbReference type="Pfam" id="PF06047"/>
    </source>
</evidence>
<keyword evidence="5" id="KW-1185">Reference proteome</keyword>
<evidence type="ECO:0000313" key="5">
    <source>
        <dbReference type="Proteomes" id="UP000245771"/>
    </source>
</evidence>
<dbReference type="InterPro" id="IPR009269">
    <property type="entry name" value="NKAP_C"/>
</dbReference>
<organism evidence="4 5">
    <name type="scientific">Meira miltonrushii</name>
    <dbReference type="NCBI Taxonomy" id="1280837"/>
    <lineage>
        <taxon>Eukaryota</taxon>
        <taxon>Fungi</taxon>
        <taxon>Dikarya</taxon>
        <taxon>Basidiomycota</taxon>
        <taxon>Ustilaginomycotina</taxon>
        <taxon>Exobasidiomycetes</taxon>
        <taxon>Exobasidiales</taxon>
        <taxon>Brachybasidiaceae</taxon>
        <taxon>Meira</taxon>
    </lineage>
</organism>
<feature type="compositionally biased region" description="Polar residues" evidence="2">
    <location>
        <begin position="123"/>
        <end position="138"/>
    </location>
</feature>
<dbReference type="AlphaFoldDB" id="A0A316VHS5"/>
<feature type="compositionally biased region" description="Basic and acidic residues" evidence="2">
    <location>
        <begin position="74"/>
        <end position="95"/>
    </location>
</feature>